<feature type="transmembrane region" description="Helical" evidence="6">
    <location>
        <begin position="205"/>
        <end position="230"/>
    </location>
</feature>
<accession>A0A6J7ISM0</accession>
<feature type="transmembrane region" description="Helical" evidence="6">
    <location>
        <begin position="64"/>
        <end position="86"/>
    </location>
</feature>
<dbReference type="InterPro" id="IPR008457">
    <property type="entry name" value="Cu-R_CopD_dom"/>
</dbReference>
<evidence type="ECO:0000256" key="6">
    <source>
        <dbReference type="SAM" id="Phobius"/>
    </source>
</evidence>
<feature type="transmembrane region" description="Helical" evidence="6">
    <location>
        <begin position="107"/>
        <end position="131"/>
    </location>
</feature>
<dbReference type="GO" id="GO:0006825">
    <property type="term" value="P:copper ion transport"/>
    <property type="evidence" value="ECO:0007669"/>
    <property type="project" value="InterPro"/>
</dbReference>
<feature type="transmembrane region" description="Helical" evidence="6">
    <location>
        <begin position="178"/>
        <end position="199"/>
    </location>
</feature>
<feature type="transmembrane region" description="Helical" evidence="6">
    <location>
        <begin position="442"/>
        <end position="469"/>
    </location>
</feature>
<reference evidence="8" key="1">
    <citation type="submission" date="2020-05" db="EMBL/GenBank/DDBJ databases">
        <authorList>
            <person name="Chiriac C."/>
            <person name="Salcher M."/>
            <person name="Ghai R."/>
            <person name="Kavagutti S V."/>
        </authorList>
    </citation>
    <scope>NUCLEOTIDE SEQUENCE</scope>
</reference>
<dbReference type="PANTHER" id="PTHR34820:SF4">
    <property type="entry name" value="INNER MEMBRANE PROTEIN YEBZ"/>
    <property type="match status" value="1"/>
</dbReference>
<dbReference type="InterPro" id="IPR032694">
    <property type="entry name" value="CopC/D"/>
</dbReference>
<evidence type="ECO:0000256" key="1">
    <source>
        <dbReference type="ARBA" id="ARBA00004651"/>
    </source>
</evidence>
<feature type="domain" description="Copper resistance protein D" evidence="7">
    <location>
        <begin position="241"/>
        <end position="339"/>
    </location>
</feature>
<feature type="transmembrane region" description="Helical" evidence="6">
    <location>
        <begin position="525"/>
        <end position="546"/>
    </location>
</feature>
<organism evidence="8">
    <name type="scientific">freshwater metagenome</name>
    <dbReference type="NCBI Taxonomy" id="449393"/>
    <lineage>
        <taxon>unclassified sequences</taxon>
        <taxon>metagenomes</taxon>
        <taxon>ecological metagenomes</taxon>
    </lineage>
</organism>
<comment type="subcellular location">
    <subcellularLocation>
        <location evidence="1">Cell membrane</location>
        <topology evidence="1">Multi-pass membrane protein</topology>
    </subcellularLocation>
</comment>
<keyword evidence="3 6" id="KW-0812">Transmembrane</keyword>
<feature type="transmembrane region" description="Helical" evidence="6">
    <location>
        <begin position="612"/>
        <end position="632"/>
    </location>
</feature>
<sequence length="672" mass="71012">MTTTAPARLRPGTSTAPLFLVGAALVAVAVSALAVALVVGGGAYEAPPPGITDAGPIVVWGTAILRLLTDLAAIATIGWLLAAAFLDPAGKGGIVSKEGRADLKRAAIAAGVWTVLAWIQMLFTLADVLGVPLATALDPAVFTTYVNEIPITRALLGMTVLAMVVCISAITTSTTGAAAAWVTIAVVAAGLPALAGHGAGMGDHALALTAGVAHVVAAAIWIGGLFALAVHAARRDLPLRRAAERFSAIALVGFALLAVSGLANGYTRLETPEQVITTGYGQLLLTKFWLLIGLGALAWIIRTRVIGTLGTSSRASVFARIAGLELTVMVIAVALGVALAMTAPPRINVEFASFGESLLGFAYPPPPTASGLILGFRLDPLFLVGSLVAASLYCIGYARLRARGDAWPIGRLISWLLGIGVVIWCTNAGISSYAQVSVGLHMLAHMTITMLAPILLVLGAPATLALRALRPSSGNERGPREWLTWLLHSWITRILTNPVYVFIVYVIGLYGLYLTPAFGWLMGSHVGHIIMQVHFLVSGYLFYWVVIGIDPRPRPLPYWGRMLLLLLALAVHGIFAVILMMGATPLAPEWYGIVRPPWVTDPLQDSLYGGQVAWGLSEIPTLLVMIVIGVQWSRSDDREATRNDRQADRDGDAELNAYNERLAKLAERDLSG</sequence>
<evidence type="ECO:0000256" key="5">
    <source>
        <dbReference type="ARBA" id="ARBA00023136"/>
    </source>
</evidence>
<protein>
    <submittedName>
        <fullName evidence="8">Unannotated protein</fullName>
    </submittedName>
</protein>
<evidence type="ECO:0000256" key="2">
    <source>
        <dbReference type="ARBA" id="ARBA00022475"/>
    </source>
</evidence>
<gene>
    <name evidence="8" type="ORF">UFOPK3772_00464</name>
</gene>
<feature type="transmembrane region" description="Helical" evidence="6">
    <location>
        <begin position="242"/>
        <end position="263"/>
    </location>
</feature>
<evidence type="ECO:0000256" key="3">
    <source>
        <dbReference type="ARBA" id="ARBA00022692"/>
    </source>
</evidence>
<feature type="transmembrane region" description="Helical" evidence="6">
    <location>
        <begin position="490"/>
        <end position="513"/>
    </location>
</feature>
<keyword evidence="2" id="KW-1003">Cell membrane</keyword>
<proteinExistence type="predicted"/>
<dbReference type="AlphaFoldDB" id="A0A6J7ISM0"/>
<dbReference type="InterPro" id="IPR019108">
    <property type="entry name" value="Caa3_assmbl_CtaG-rel"/>
</dbReference>
<feature type="transmembrane region" description="Helical" evidence="6">
    <location>
        <begin position="322"/>
        <end position="343"/>
    </location>
</feature>
<feature type="transmembrane region" description="Helical" evidence="6">
    <location>
        <begin position="412"/>
        <end position="430"/>
    </location>
</feature>
<name>A0A6J7ISM0_9ZZZZ</name>
<evidence type="ECO:0000256" key="4">
    <source>
        <dbReference type="ARBA" id="ARBA00022989"/>
    </source>
</evidence>
<feature type="transmembrane region" description="Helical" evidence="6">
    <location>
        <begin position="283"/>
        <end position="301"/>
    </location>
</feature>
<feature type="transmembrane region" description="Helical" evidence="6">
    <location>
        <begin position="18"/>
        <end position="44"/>
    </location>
</feature>
<feature type="transmembrane region" description="Helical" evidence="6">
    <location>
        <begin position="558"/>
        <end position="581"/>
    </location>
</feature>
<feature type="transmembrane region" description="Helical" evidence="6">
    <location>
        <begin position="381"/>
        <end position="400"/>
    </location>
</feature>
<keyword evidence="4 6" id="KW-1133">Transmembrane helix</keyword>
<evidence type="ECO:0000259" key="7">
    <source>
        <dbReference type="Pfam" id="PF05425"/>
    </source>
</evidence>
<feature type="transmembrane region" description="Helical" evidence="6">
    <location>
        <begin position="151"/>
        <end position="171"/>
    </location>
</feature>
<dbReference type="EMBL" id="CAFBNE010000009">
    <property type="protein sequence ID" value="CAB4934253.1"/>
    <property type="molecule type" value="Genomic_DNA"/>
</dbReference>
<dbReference type="GO" id="GO:0005886">
    <property type="term" value="C:plasma membrane"/>
    <property type="evidence" value="ECO:0007669"/>
    <property type="project" value="UniProtKB-SubCell"/>
</dbReference>
<dbReference type="Pfam" id="PF09678">
    <property type="entry name" value="Caa3_CtaG"/>
    <property type="match status" value="1"/>
</dbReference>
<dbReference type="Pfam" id="PF05425">
    <property type="entry name" value="CopD"/>
    <property type="match status" value="1"/>
</dbReference>
<dbReference type="PANTHER" id="PTHR34820">
    <property type="entry name" value="INNER MEMBRANE PROTEIN YEBZ"/>
    <property type="match status" value="1"/>
</dbReference>
<keyword evidence="5 6" id="KW-0472">Membrane</keyword>
<evidence type="ECO:0000313" key="8">
    <source>
        <dbReference type="EMBL" id="CAB4934253.1"/>
    </source>
</evidence>